<evidence type="ECO:0000256" key="2">
    <source>
        <dbReference type="ARBA" id="ARBA00004496"/>
    </source>
</evidence>
<proteinExistence type="inferred from homology"/>
<feature type="chain" id="PRO_5043886648" evidence="10">
    <location>
        <begin position="18"/>
        <end position="556"/>
    </location>
</feature>
<dbReference type="AlphaFoldDB" id="A0AAV2BAL6"/>
<gene>
    <name evidence="11" type="ORF">LARSCL_LOCUS18086</name>
</gene>
<evidence type="ECO:0000256" key="1">
    <source>
        <dbReference type="ARBA" id="ARBA00004123"/>
    </source>
</evidence>
<comment type="caution">
    <text evidence="11">The sequence shown here is derived from an EMBL/GenBank/DDBJ whole genome shotgun (WGS) entry which is preliminary data.</text>
</comment>
<dbReference type="InterPro" id="IPR000580">
    <property type="entry name" value="TSC22/Bun"/>
</dbReference>
<evidence type="ECO:0000256" key="8">
    <source>
        <dbReference type="SAM" id="Coils"/>
    </source>
</evidence>
<dbReference type="GO" id="GO:0005634">
    <property type="term" value="C:nucleus"/>
    <property type="evidence" value="ECO:0007669"/>
    <property type="project" value="UniProtKB-SubCell"/>
</dbReference>
<name>A0AAV2BAL6_9ARAC</name>
<accession>A0AAV2BAL6</accession>
<evidence type="ECO:0000256" key="4">
    <source>
        <dbReference type="ARBA" id="ARBA00022490"/>
    </source>
</evidence>
<dbReference type="CDD" id="cd21936">
    <property type="entry name" value="ZIP_TSC22D"/>
    <property type="match status" value="1"/>
</dbReference>
<feature type="compositionally biased region" description="Polar residues" evidence="9">
    <location>
        <begin position="546"/>
        <end position="556"/>
    </location>
</feature>
<evidence type="ECO:0000256" key="6">
    <source>
        <dbReference type="ARBA" id="ARBA00023163"/>
    </source>
</evidence>
<sequence length="556" mass="60764">MNLVFCVLILCLVYSFGIIMTDNRMSINNNIDSQPYVVGILSPSTTLRIDQASDNGNIVPPTDINLERRNTNSFQITSVTVQGSRRNDDMAYDSADDLDESHTEDLSSDVFDSSRADNEGYHSEDNLCDDLASPCGPIIFTQLPDRNMNLSIGVTPTYTSVGPVAGGVTMMTSKSESPISAQVPIMNPLPNNWQRRFKVVKIISSEPFKRGRWLCMDFKDPPADIESDVKPESNGPNTPPPTIQITNCDSDERQDGFLNVGNFAQVYQIPINQTYSGNFIMGEQEHMYGIILPQNEYLQPVTLVQDLSLQTTTTDRNFNNLVNHQMMMHPDPYTNAMPYSHAMQPRNVAMIVNGGIPNQSPPSTQVADIYNSASNSVPNPICANGNNVSCDPVVVPPPPIRSRNNSESCRIQLSSLNHVQPVAKPAGGEPEETESSQTAPEKLPSSEVGQEVDPSAGSTVPTGANTVAIDNKIEQAMDLVKSHLMFAVREEVEVLKEKITELLERISQLEHENDILRANASAETLKQLNSQSHKKSTSGGTTGKSPSVTAIPPSST</sequence>
<keyword evidence="10" id="KW-0732">Signal</keyword>
<evidence type="ECO:0000313" key="12">
    <source>
        <dbReference type="Proteomes" id="UP001497382"/>
    </source>
</evidence>
<dbReference type="GO" id="GO:0043066">
    <property type="term" value="P:negative regulation of apoptotic process"/>
    <property type="evidence" value="ECO:0007669"/>
    <property type="project" value="TreeGrafter"/>
</dbReference>
<keyword evidence="6" id="KW-0804">Transcription</keyword>
<keyword evidence="5" id="KW-0805">Transcription regulation</keyword>
<feature type="region of interest" description="Disordered" evidence="9">
    <location>
        <begin position="526"/>
        <end position="556"/>
    </location>
</feature>
<dbReference type="PANTHER" id="PTHR46745">
    <property type="entry name" value="TSC22 DOMAIN FAMILY PROTEIN 1"/>
    <property type="match status" value="1"/>
</dbReference>
<evidence type="ECO:0000256" key="9">
    <source>
        <dbReference type="SAM" id="MobiDB-lite"/>
    </source>
</evidence>
<organism evidence="11 12">
    <name type="scientific">Larinioides sclopetarius</name>
    <dbReference type="NCBI Taxonomy" id="280406"/>
    <lineage>
        <taxon>Eukaryota</taxon>
        <taxon>Metazoa</taxon>
        <taxon>Ecdysozoa</taxon>
        <taxon>Arthropoda</taxon>
        <taxon>Chelicerata</taxon>
        <taxon>Arachnida</taxon>
        <taxon>Araneae</taxon>
        <taxon>Araneomorphae</taxon>
        <taxon>Entelegynae</taxon>
        <taxon>Araneoidea</taxon>
        <taxon>Araneidae</taxon>
        <taxon>Larinioides</taxon>
    </lineage>
</organism>
<dbReference type="GO" id="GO:0006357">
    <property type="term" value="P:regulation of transcription by RNA polymerase II"/>
    <property type="evidence" value="ECO:0007669"/>
    <property type="project" value="InterPro"/>
</dbReference>
<dbReference type="Proteomes" id="UP001497382">
    <property type="component" value="Unassembled WGS sequence"/>
</dbReference>
<dbReference type="SUPFAM" id="SSF58026">
    <property type="entry name" value="Delta-sleep-inducing peptide immunoreactive peptide"/>
    <property type="match status" value="1"/>
</dbReference>
<dbReference type="PANTHER" id="PTHR46745:SF1">
    <property type="entry name" value="TSC22 DOMAIN FAMILY PROTEIN 1"/>
    <property type="match status" value="1"/>
</dbReference>
<comment type="subcellular location">
    <subcellularLocation>
        <location evidence="2">Cytoplasm</location>
    </subcellularLocation>
    <subcellularLocation>
        <location evidence="1">Nucleus</location>
    </subcellularLocation>
</comment>
<feature type="region of interest" description="Disordered" evidence="9">
    <location>
        <begin position="85"/>
        <end position="118"/>
    </location>
</feature>
<protein>
    <submittedName>
        <fullName evidence="11">Uncharacterized protein</fullName>
    </submittedName>
</protein>
<feature type="region of interest" description="Disordered" evidence="9">
    <location>
        <begin position="416"/>
        <end position="463"/>
    </location>
</feature>
<comment type="similarity">
    <text evidence="3">Belongs to the TSC-22/Dip/Bun family.</text>
</comment>
<keyword evidence="4" id="KW-0963">Cytoplasm</keyword>
<evidence type="ECO:0000256" key="3">
    <source>
        <dbReference type="ARBA" id="ARBA00007908"/>
    </source>
</evidence>
<keyword evidence="12" id="KW-1185">Reference proteome</keyword>
<evidence type="ECO:0000313" key="11">
    <source>
        <dbReference type="EMBL" id="CAL1293233.1"/>
    </source>
</evidence>
<dbReference type="InterPro" id="IPR047862">
    <property type="entry name" value="TSC22/BUN_CS"/>
</dbReference>
<feature type="compositionally biased region" description="Acidic residues" evidence="9">
    <location>
        <begin position="90"/>
        <end position="99"/>
    </location>
</feature>
<keyword evidence="8" id="KW-0175">Coiled coil</keyword>
<dbReference type="Pfam" id="PF01166">
    <property type="entry name" value="TSC22"/>
    <property type="match status" value="1"/>
</dbReference>
<evidence type="ECO:0000256" key="7">
    <source>
        <dbReference type="ARBA" id="ARBA00023242"/>
    </source>
</evidence>
<dbReference type="Gene3D" id="1.20.5.490">
    <property type="entry name" value="Single helix bin"/>
    <property type="match status" value="1"/>
</dbReference>
<evidence type="ECO:0000256" key="10">
    <source>
        <dbReference type="SAM" id="SignalP"/>
    </source>
</evidence>
<feature type="signal peptide" evidence="10">
    <location>
        <begin position="1"/>
        <end position="17"/>
    </location>
</feature>
<evidence type="ECO:0000256" key="5">
    <source>
        <dbReference type="ARBA" id="ARBA00023015"/>
    </source>
</evidence>
<dbReference type="EMBL" id="CAXIEN010000322">
    <property type="protein sequence ID" value="CAL1293233.1"/>
    <property type="molecule type" value="Genomic_DNA"/>
</dbReference>
<dbReference type="FunFam" id="1.20.5.490:FF:000002">
    <property type="entry name" value="TSC22 domain family, member 1"/>
    <property type="match status" value="1"/>
</dbReference>
<feature type="coiled-coil region" evidence="8">
    <location>
        <begin position="485"/>
        <end position="519"/>
    </location>
</feature>
<dbReference type="GO" id="GO:0008284">
    <property type="term" value="P:positive regulation of cell population proliferation"/>
    <property type="evidence" value="ECO:0007669"/>
    <property type="project" value="TreeGrafter"/>
</dbReference>
<keyword evidence="7" id="KW-0539">Nucleus</keyword>
<dbReference type="GO" id="GO:0005829">
    <property type="term" value="C:cytosol"/>
    <property type="evidence" value="ECO:0007669"/>
    <property type="project" value="TreeGrafter"/>
</dbReference>
<dbReference type="PROSITE" id="PS01289">
    <property type="entry name" value="TSC22"/>
    <property type="match status" value="1"/>
</dbReference>
<reference evidence="11 12" key="1">
    <citation type="submission" date="2024-04" db="EMBL/GenBank/DDBJ databases">
        <authorList>
            <person name="Rising A."/>
            <person name="Reimegard J."/>
            <person name="Sonavane S."/>
            <person name="Akerstrom W."/>
            <person name="Nylinder S."/>
            <person name="Hedman E."/>
            <person name="Kallberg Y."/>
        </authorList>
    </citation>
    <scope>NUCLEOTIDE SEQUENCE [LARGE SCALE GENOMIC DNA]</scope>
</reference>